<dbReference type="AlphaFoldDB" id="A0A3S4WNW6"/>
<reference evidence="1 2" key="1">
    <citation type="submission" date="2018-12" db="EMBL/GenBank/DDBJ databases">
        <authorList>
            <consortium name="Pathogen Informatics"/>
        </authorList>
    </citation>
    <scope>NUCLEOTIDE SEQUENCE [LARGE SCALE GENOMIC DNA]</scope>
    <source>
        <strain evidence="1 2">NCTC13193</strain>
    </source>
</reference>
<dbReference type="InterPro" id="IPR050312">
    <property type="entry name" value="IolE/XylAMocC-like"/>
</dbReference>
<accession>A0A3S4WNW6</accession>
<name>A0A3S4WNW6_SERFO</name>
<dbReference type="Gene3D" id="3.20.20.150">
    <property type="entry name" value="Divalent-metal-dependent TIM barrel enzymes"/>
    <property type="match status" value="1"/>
</dbReference>
<dbReference type="EMBL" id="LR134492">
    <property type="protein sequence ID" value="VEI61977.1"/>
    <property type="molecule type" value="Genomic_DNA"/>
</dbReference>
<gene>
    <name evidence="1" type="ORF">NCTC13193_00131</name>
</gene>
<dbReference type="GO" id="GO:0016853">
    <property type="term" value="F:isomerase activity"/>
    <property type="evidence" value="ECO:0007669"/>
    <property type="project" value="UniProtKB-KW"/>
</dbReference>
<keyword evidence="1" id="KW-0413">Isomerase</keyword>
<evidence type="ECO:0000313" key="1">
    <source>
        <dbReference type="EMBL" id="VEI61977.1"/>
    </source>
</evidence>
<evidence type="ECO:0000313" key="2">
    <source>
        <dbReference type="Proteomes" id="UP000270487"/>
    </source>
</evidence>
<protein>
    <submittedName>
        <fullName evidence="1">Xylose isomerase-like TIM barrel</fullName>
    </submittedName>
</protein>
<sequence>MDRLQANKILQRVADIPLYLHAYAFHLNMRMEKILPEDLLDIASQQRLQGVKIHVLDGESQSLGCASDEQLSRFGDKARQLGLDVHIETSASDAKTLDQAVAIALKSGATSVRFYPRYEGNLDDVMVKIAQDIQYIKQNYQHSGLSFTLEQHEDLKSHELMSLLAKADFPQLSLLFDFANMINANEEPLPALAAMASQITQVHIKDAVITHEVNGLGHKACISGQGDLPFKELLLQLICLGENQPQVMAYGLEEEVDYYAPPFRFDGEDHNPWIPWREMSETPLPEQDIDLRLDKELSDALQQINYVREILSELKQDALAVLK</sequence>
<dbReference type="InterPro" id="IPR036237">
    <property type="entry name" value="Xyl_isomerase-like_sf"/>
</dbReference>
<organism evidence="1 2">
    <name type="scientific">Serratia fonticola</name>
    <dbReference type="NCBI Taxonomy" id="47917"/>
    <lineage>
        <taxon>Bacteria</taxon>
        <taxon>Pseudomonadati</taxon>
        <taxon>Pseudomonadota</taxon>
        <taxon>Gammaproteobacteria</taxon>
        <taxon>Enterobacterales</taxon>
        <taxon>Yersiniaceae</taxon>
        <taxon>Serratia</taxon>
    </lineage>
</organism>
<dbReference type="SUPFAM" id="SSF51658">
    <property type="entry name" value="Xylose isomerase-like"/>
    <property type="match status" value="1"/>
</dbReference>
<proteinExistence type="predicted"/>
<dbReference type="PANTHER" id="PTHR12110:SF53">
    <property type="entry name" value="BLR5974 PROTEIN"/>
    <property type="match status" value="1"/>
</dbReference>
<dbReference type="Proteomes" id="UP000270487">
    <property type="component" value="Chromosome"/>
</dbReference>
<dbReference type="PANTHER" id="PTHR12110">
    <property type="entry name" value="HYDROXYPYRUVATE ISOMERASE"/>
    <property type="match status" value="1"/>
</dbReference>
<dbReference type="RefSeq" id="WP_141130896.1">
    <property type="nucleotide sequence ID" value="NZ_CAMITP010000014.1"/>
</dbReference>